<dbReference type="PROSITE" id="PS51910">
    <property type="entry name" value="GH18_2"/>
    <property type="match status" value="1"/>
</dbReference>
<name>K1TAN9_9ZZZZ</name>
<dbReference type="InterPro" id="IPR001223">
    <property type="entry name" value="Glyco_hydro18_cat"/>
</dbReference>
<dbReference type="InterPro" id="IPR017853">
    <property type="entry name" value="GH"/>
</dbReference>
<organism evidence="4">
    <name type="scientific">human gut metagenome</name>
    <dbReference type="NCBI Taxonomy" id="408170"/>
    <lineage>
        <taxon>unclassified sequences</taxon>
        <taxon>metagenomes</taxon>
        <taxon>organismal metagenomes</taxon>
    </lineage>
</organism>
<feature type="non-terminal residue" evidence="4">
    <location>
        <position position="1"/>
    </location>
</feature>
<reference evidence="4" key="1">
    <citation type="journal article" date="2013" name="Environ. Microbiol.">
        <title>Microbiota from the distal guts of lean and obese adolescents exhibit partial functional redundancy besides clear differences in community structure.</title>
        <authorList>
            <person name="Ferrer M."/>
            <person name="Ruiz A."/>
            <person name="Lanza F."/>
            <person name="Haange S.B."/>
            <person name="Oberbach A."/>
            <person name="Till H."/>
            <person name="Bargiela R."/>
            <person name="Campoy C."/>
            <person name="Segura M.T."/>
            <person name="Richter M."/>
            <person name="von Bergen M."/>
            <person name="Seifert J."/>
            <person name="Suarez A."/>
        </authorList>
    </citation>
    <scope>NUCLEOTIDE SEQUENCE</scope>
</reference>
<dbReference type="GO" id="GO:0004553">
    <property type="term" value="F:hydrolase activity, hydrolyzing O-glycosyl compounds"/>
    <property type="evidence" value="ECO:0007669"/>
    <property type="project" value="InterPro"/>
</dbReference>
<evidence type="ECO:0000256" key="2">
    <source>
        <dbReference type="ARBA" id="ARBA00023295"/>
    </source>
</evidence>
<evidence type="ECO:0000256" key="1">
    <source>
        <dbReference type="ARBA" id="ARBA00022801"/>
    </source>
</evidence>
<dbReference type="GO" id="GO:0005975">
    <property type="term" value="P:carbohydrate metabolic process"/>
    <property type="evidence" value="ECO:0007669"/>
    <property type="project" value="InterPro"/>
</dbReference>
<dbReference type="EMBL" id="AJWY01010136">
    <property type="protein sequence ID" value="EKC56371.1"/>
    <property type="molecule type" value="Genomic_DNA"/>
</dbReference>
<dbReference type="Pfam" id="PF00704">
    <property type="entry name" value="Glyco_hydro_18"/>
    <property type="match status" value="1"/>
</dbReference>
<dbReference type="PROSITE" id="PS01095">
    <property type="entry name" value="GH18_1"/>
    <property type="match status" value="1"/>
</dbReference>
<comment type="caution">
    <text evidence="4">The sequence shown here is derived from an EMBL/GenBank/DDBJ whole genome shotgun (WGS) entry which is preliminary data.</text>
</comment>
<sequence>QIQPDGTQISTRAYGDKSPKIMVYVETNDVNPLNALCWEMNGKKFIDILNLFASNIHKDSDGYPTVYLNDKLTRVLEPDPNNPTETGFHKYVEPLQAAGIKVCMTSLGDWQGIGVANMTPQMADRYADILVYCVERYGLDGINFDDEYANYTSQEYNSYSHVIKALHAKLDAKFGVGEKLITVFQWGNYNQIDVTAGGMIDYADHGTFGPDVFIPSSSILGVTNDRWMPQAIELGYNYIQYFLDQITSRSAQTASGDYAGIMMFNLRPANDVSPQPVFQAIANGAYNSATVSNVCDSPYTQDWEFISSGLEWTKNNVPAYQPTYTGN</sequence>
<proteinExistence type="predicted"/>
<gene>
    <name evidence="4" type="ORF">LEA_14871</name>
</gene>
<evidence type="ECO:0000259" key="3">
    <source>
        <dbReference type="PROSITE" id="PS51910"/>
    </source>
</evidence>
<accession>K1TAN9</accession>
<evidence type="ECO:0000313" key="4">
    <source>
        <dbReference type="EMBL" id="EKC56371.1"/>
    </source>
</evidence>
<keyword evidence="1" id="KW-0378">Hydrolase</keyword>
<protein>
    <submittedName>
        <fullName evidence="4">Beta-N-acetylglucosaminidase H</fullName>
    </submittedName>
</protein>
<dbReference type="InterPro" id="IPR001579">
    <property type="entry name" value="Glyco_hydro_18_chit_AS"/>
</dbReference>
<keyword evidence="2" id="KW-0326">Glycosidase</keyword>
<dbReference type="SUPFAM" id="SSF51445">
    <property type="entry name" value="(Trans)glycosidases"/>
    <property type="match status" value="1"/>
</dbReference>
<feature type="domain" description="GH18" evidence="3">
    <location>
        <begin position="19"/>
        <end position="288"/>
    </location>
</feature>
<dbReference type="AlphaFoldDB" id="K1TAN9"/>
<dbReference type="Gene3D" id="3.20.20.80">
    <property type="entry name" value="Glycosidases"/>
    <property type="match status" value="1"/>
</dbReference>